<keyword evidence="5 8" id="KW-0547">Nucleotide-binding</keyword>
<dbReference type="CDD" id="cd01992">
    <property type="entry name" value="TilS_N"/>
    <property type="match status" value="1"/>
</dbReference>
<evidence type="ECO:0000256" key="4">
    <source>
        <dbReference type="ARBA" id="ARBA00022694"/>
    </source>
</evidence>
<dbReference type="RefSeq" id="WP_378142360.1">
    <property type="nucleotide sequence ID" value="NZ_JBHSEF010000025.1"/>
</dbReference>
<evidence type="ECO:0000256" key="8">
    <source>
        <dbReference type="HAMAP-Rule" id="MF_01161"/>
    </source>
</evidence>
<dbReference type="InterPro" id="IPR012094">
    <property type="entry name" value="tRNA_Ile_lys_synt"/>
</dbReference>
<feature type="domain" description="Lysidine-tRNA(Ile) synthetase C-terminal" evidence="9">
    <location>
        <begin position="377"/>
        <end position="447"/>
    </location>
</feature>
<comment type="function">
    <text evidence="8">Ligates lysine onto the cytidine present at position 34 of the AUA codon-specific tRNA(Ile) that contains the anticodon CAU, in an ATP-dependent manner. Cytidine is converted to lysidine, thus changing the amino acid specificity of the tRNA from methionine to isoleucine.</text>
</comment>
<keyword evidence="2 8" id="KW-0963">Cytoplasm</keyword>
<dbReference type="GO" id="GO:0032267">
    <property type="term" value="F:tRNA(Ile)-lysidine synthase activity"/>
    <property type="evidence" value="ECO:0007669"/>
    <property type="project" value="UniProtKB-EC"/>
</dbReference>
<dbReference type="Gene3D" id="3.40.50.620">
    <property type="entry name" value="HUPs"/>
    <property type="match status" value="1"/>
</dbReference>
<dbReference type="NCBIfam" id="TIGR02432">
    <property type="entry name" value="lysidine_TilS_N"/>
    <property type="match status" value="1"/>
</dbReference>
<protein>
    <recommendedName>
        <fullName evidence="8">tRNA(Ile)-lysidine synthase</fullName>
        <ecNumber evidence="8">6.3.4.19</ecNumber>
    </recommendedName>
    <alternativeName>
        <fullName evidence="8">tRNA(Ile)-2-lysyl-cytidine synthase</fullName>
    </alternativeName>
    <alternativeName>
        <fullName evidence="8">tRNA(Ile)-lysidine synthetase</fullName>
    </alternativeName>
</protein>
<evidence type="ECO:0000256" key="7">
    <source>
        <dbReference type="ARBA" id="ARBA00048539"/>
    </source>
</evidence>
<dbReference type="Pfam" id="PF01171">
    <property type="entry name" value="ATP_bind_3"/>
    <property type="match status" value="1"/>
</dbReference>
<evidence type="ECO:0000256" key="3">
    <source>
        <dbReference type="ARBA" id="ARBA00022598"/>
    </source>
</evidence>
<proteinExistence type="inferred from homology"/>
<dbReference type="SUPFAM" id="SSF52402">
    <property type="entry name" value="Adenine nucleotide alpha hydrolases-like"/>
    <property type="match status" value="1"/>
</dbReference>
<comment type="caution">
    <text evidence="10">The sequence shown here is derived from an EMBL/GenBank/DDBJ whole genome shotgun (WGS) entry which is preliminary data.</text>
</comment>
<dbReference type="SUPFAM" id="SSF82829">
    <property type="entry name" value="MesJ substrate recognition domain-like"/>
    <property type="match status" value="1"/>
</dbReference>
<dbReference type="Gene3D" id="3.30.465.60">
    <property type="match status" value="1"/>
</dbReference>
<evidence type="ECO:0000256" key="1">
    <source>
        <dbReference type="ARBA" id="ARBA00004496"/>
    </source>
</evidence>
<evidence type="ECO:0000313" key="10">
    <source>
        <dbReference type="EMBL" id="MFC4355798.1"/>
    </source>
</evidence>
<evidence type="ECO:0000256" key="5">
    <source>
        <dbReference type="ARBA" id="ARBA00022741"/>
    </source>
</evidence>
<sequence>MEQQVNDFLKRHQMTHPGKRLLLACSGGADSVALVRSLHALAKTYNWELGIVHADHQLRGQASKDDQAFVVALGESLEIPVYAKALPVPERLQQGGNTQQVCREERYAYFASILHTYNFDVLVQGHHADDQIETVLMQLTKGSEEAVLGIPVQRVFDGKGIMRPLLGIKRTDIEQYLRDIHQAYREDASNESDAYTRNRFRHHVVPLLYKENPALDRQIGRFIKRQEEDEEVLSQLAELRYQELVKRSQNGHVTLDGKGFRTLPIALQRRVILLLWKYLQPNTQPLSSQLLATILHASTSTHGTQHISLPQGYQLTRSYDDLQFAQKTKSKTLAEHVLMPDRWVSVSDTIKVLLTQSDELHPGERWYVQIDEEDFPLVIRGRKAGDRIDYGTYQKKVARILIDQKIPLEKRDSWPLLVSQKNGILGLISLSYGKLLNKQTKTPWVIWIKQEDSTC</sequence>
<dbReference type="Proteomes" id="UP001595733">
    <property type="component" value="Unassembled WGS sequence"/>
</dbReference>
<keyword evidence="4 8" id="KW-0819">tRNA processing</keyword>
<comment type="similarity">
    <text evidence="8">Belongs to the tRNA(Ile)-lysidine synthase family.</text>
</comment>
<dbReference type="EMBL" id="JBHSEF010000025">
    <property type="protein sequence ID" value="MFC4355798.1"/>
    <property type="molecule type" value="Genomic_DNA"/>
</dbReference>
<dbReference type="Pfam" id="PF11734">
    <property type="entry name" value="TilS_C"/>
    <property type="match status" value="1"/>
</dbReference>
<dbReference type="InterPro" id="IPR015262">
    <property type="entry name" value="tRNA_Ile_lys_synt_subst-bd"/>
</dbReference>
<dbReference type="InterPro" id="IPR014729">
    <property type="entry name" value="Rossmann-like_a/b/a_fold"/>
</dbReference>
<dbReference type="EC" id="6.3.4.19" evidence="8"/>
<keyword evidence="11" id="KW-1185">Reference proteome</keyword>
<comment type="catalytic activity">
    <reaction evidence="7 8">
        <text>cytidine(34) in tRNA(Ile2) + L-lysine + ATP = lysidine(34) in tRNA(Ile2) + AMP + diphosphate + H(+)</text>
        <dbReference type="Rhea" id="RHEA:43744"/>
        <dbReference type="Rhea" id="RHEA-COMP:10625"/>
        <dbReference type="Rhea" id="RHEA-COMP:10670"/>
        <dbReference type="ChEBI" id="CHEBI:15378"/>
        <dbReference type="ChEBI" id="CHEBI:30616"/>
        <dbReference type="ChEBI" id="CHEBI:32551"/>
        <dbReference type="ChEBI" id="CHEBI:33019"/>
        <dbReference type="ChEBI" id="CHEBI:82748"/>
        <dbReference type="ChEBI" id="CHEBI:83665"/>
        <dbReference type="ChEBI" id="CHEBI:456215"/>
        <dbReference type="EC" id="6.3.4.19"/>
    </reaction>
</comment>
<evidence type="ECO:0000256" key="6">
    <source>
        <dbReference type="ARBA" id="ARBA00022840"/>
    </source>
</evidence>
<keyword evidence="3 8" id="KW-0436">Ligase</keyword>
<dbReference type="SUPFAM" id="SSF56037">
    <property type="entry name" value="PheT/TilS domain"/>
    <property type="match status" value="1"/>
</dbReference>
<dbReference type="SMART" id="SM00977">
    <property type="entry name" value="TilS_C"/>
    <property type="match status" value="1"/>
</dbReference>
<comment type="domain">
    <text evidence="8">The N-terminal region contains the highly conserved SGGXDS motif, predicted to be a P-loop motif involved in ATP binding.</text>
</comment>
<evidence type="ECO:0000259" key="9">
    <source>
        <dbReference type="SMART" id="SM00977"/>
    </source>
</evidence>
<gene>
    <name evidence="8 10" type="primary">tilS</name>
    <name evidence="10" type="ORF">ACFO0S_12115</name>
</gene>
<dbReference type="HAMAP" id="MF_01161">
    <property type="entry name" value="tRNA_Ile_lys_synt"/>
    <property type="match status" value="1"/>
</dbReference>
<organism evidence="10 11">
    <name type="scientific">Chryseomicrobium palamuruense</name>
    <dbReference type="NCBI Taxonomy" id="682973"/>
    <lineage>
        <taxon>Bacteria</taxon>
        <taxon>Bacillati</taxon>
        <taxon>Bacillota</taxon>
        <taxon>Bacilli</taxon>
        <taxon>Bacillales</taxon>
        <taxon>Caryophanaceae</taxon>
        <taxon>Chryseomicrobium</taxon>
    </lineage>
</organism>
<dbReference type="Pfam" id="PF09179">
    <property type="entry name" value="TilS"/>
    <property type="match status" value="1"/>
</dbReference>
<name>A0ABV8UZE2_9BACL</name>
<dbReference type="InterPro" id="IPR011063">
    <property type="entry name" value="TilS/TtcA_N"/>
</dbReference>
<evidence type="ECO:0000256" key="2">
    <source>
        <dbReference type="ARBA" id="ARBA00022490"/>
    </source>
</evidence>
<comment type="subcellular location">
    <subcellularLocation>
        <location evidence="1 8">Cytoplasm</location>
    </subcellularLocation>
</comment>
<reference evidence="11" key="1">
    <citation type="journal article" date="2019" name="Int. J. Syst. Evol. Microbiol.">
        <title>The Global Catalogue of Microorganisms (GCM) 10K type strain sequencing project: providing services to taxonomists for standard genome sequencing and annotation.</title>
        <authorList>
            <consortium name="The Broad Institute Genomics Platform"/>
            <consortium name="The Broad Institute Genome Sequencing Center for Infectious Disease"/>
            <person name="Wu L."/>
            <person name="Ma J."/>
        </authorList>
    </citation>
    <scope>NUCLEOTIDE SEQUENCE [LARGE SCALE GENOMIC DNA]</scope>
    <source>
        <strain evidence="11">CCUG 50353</strain>
    </source>
</reference>
<evidence type="ECO:0000313" key="11">
    <source>
        <dbReference type="Proteomes" id="UP001595733"/>
    </source>
</evidence>
<dbReference type="InterPro" id="IPR012795">
    <property type="entry name" value="tRNA_Ile_lys_synt_N"/>
</dbReference>
<dbReference type="PANTHER" id="PTHR43033">
    <property type="entry name" value="TRNA(ILE)-LYSIDINE SYNTHASE-RELATED"/>
    <property type="match status" value="1"/>
</dbReference>
<dbReference type="InterPro" id="IPR012796">
    <property type="entry name" value="Lysidine-tRNA-synth_C"/>
</dbReference>
<accession>A0ABV8UZE2</accession>
<feature type="binding site" evidence="8">
    <location>
        <begin position="26"/>
        <end position="31"/>
    </location>
    <ligand>
        <name>ATP</name>
        <dbReference type="ChEBI" id="CHEBI:30616"/>
    </ligand>
</feature>
<keyword evidence="6 8" id="KW-0067">ATP-binding</keyword>
<dbReference type="NCBIfam" id="TIGR02433">
    <property type="entry name" value="lysidine_TilS_C"/>
    <property type="match status" value="1"/>
</dbReference>
<dbReference type="PANTHER" id="PTHR43033:SF1">
    <property type="entry name" value="TRNA(ILE)-LYSIDINE SYNTHASE-RELATED"/>
    <property type="match status" value="1"/>
</dbReference>